<protein>
    <submittedName>
        <fullName evidence="2">Uncharacterized protein</fullName>
    </submittedName>
</protein>
<reference evidence="2 3" key="1">
    <citation type="submission" date="2020-06" db="EMBL/GenBank/DDBJ databases">
        <title>Sulfitobacter algicola sp. nov., isolated from green algae.</title>
        <authorList>
            <person name="Wang C."/>
        </authorList>
    </citation>
    <scope>NUCLEOTIDE SEQUENCE [LARGE SCALE GENOMIC DNA]</scope>
    <source>
        <strain evidence="2 3">1151</strain>
    </source>
</reference>
<evidence type="ECO:0000313" key="2">
    <source>
        <dbReference type="EMBL" id="NSX56314.1"/>
    </source>
</evidence>
<comment type="caution">
    <text evidence="2">The sequence shown here is derived from an EMBL/GenBank/DDBJ whole genome shotgun (WGS) entry which is preliminary data.</text>
</comment>
<dbReference type="EMBL" id="JABUFE010000011">
    <property type="protein sequence ID" value="NSX56314.1"/>
    <property type="molecule type" value="Genomic_DNA"/>
</dbReference>
<accession>A0ABX2ITT5</accession>
<organism evidence="2 3">
    <name type="scientific">Parasulfitobacter algicola</name>
    <dbReference type="NCBI Taxonomy" id="2614809"/>
    <lineage>
        <taxon>Bacteria</taxon>
        <taxon>Pseudomonadati</taxon>
        <taxon>Pseudomonadota</taxon>
        <taxon>Alphaproteobacteria</taxon>
        <taxon>Rhodobacterales</taxon>
        <taxon>Roseobacteraceae</taxon>
        <taxon>Parasulfitobacter</taxon>
    </lineage>
</organism>
<feature type="region of interest" description="Disordered" evidence="1">
    <location>
        <begin position="107"/>
        <end position="134"/>
    </location>
</feature>
<dbReference type="RefSeq" id="WP_174139465.1">
    <property type="nucleotide sequence ID" value="NZ_JABUFE010000011.1"/>
</dbReference>
<keyword evidence="3" id="KW-1185">Reference proteome</keyword>
<proteinExistence type="predicted"/>
<evidence type="ECO:0000256" key="1">
    <source>
        <dbReference type="SAM" id="MobiDB-lite"/>
    </source>
</evidence>
<name>A0ABX2ITT5_9RHOB</name>
<evidence type="ECO:0000313" key="3">
    <source>
        <dbReference type="Proteomes" id="UP000777935"/>
    </source>
</evidence>
<gene>
    <name evidence="2" type="ORF">HRQ87_16080</name>
</gene>
<dbReference type="Proteomes" id="UP000777935">
    <property type="component" value="Unassembled WGS sequence"/>
</dbReference>
<sequence length="134" mass="15101">MTSRDVRPLGMNAKAHIWNQIDNLDTRWVIEALSKAADTTEKKQTVKLLKDCDLFQTIRLQAAEAKLEHMRVLARYDIQHQQADIALRKAESNEAVANAKKRLGRAISNSEVLPQDWPNGKGPSAPTKPPHLEQ</sequence>